<evidence type="ECO:0000313" key="10">
    <source>
        <dbReference type="EMBL" id="PJF46681.1"/>
    </source>
</evidence>
<dbReference type="PANTHER" id="PTHR34308">
    <property type="entry name" value="COBALAMIN BIOSYNTHESIS PROTEIN CBIB"/>
    <property type="match status" value="1"/>
</dbReference>
<evidence type="ECO:0000256" key="4">
    <source>
        <dbReference type="ARBA" id="ARBA00022475"/>
    </source>
</evidence>
<organism evidence="10 11">
    <name type="scientific">Candidatus Thermofonsia Clade 3 bacterium</name>
    <dbReference type="NCBI Taxonomy" id="2364212"/>
    <lineage>
        <taxon>Bacteria</taxon>
        <taxon>Bacillati</taxon>
        <taxon>Chloroflexota</taxon>
        <taxon>Candidatus Thermofontia</taxon>
        <taxon>Candidatus Thermofonsia Clade 3</taxon>
    </lineage>
</organism>
<feature type="transmembrane region" description="Helical" evidence="9">
    <location>
        <begin position="68"/>
        <end position="87"/>
    </location>
</feature>
<feature type="transmembrane region" description="Helical" evidence="9">
    <location>
        <begin position="41"/>
        <end position="62"/>
    </location>
</feature>
<comment type="pathway">
    <text evidence="2 9">Cofactor biosynthesis; adenosylcobalamin biosynthesis.</text>
</comment>
<proteinExistence type="inferred from homology"/>
<evidence type="ECO:0000256" key="8">
    <source>
        <dbReference type="ARBA" id="ARBA00023136"/>
    </source>
</evidence>
<keyword evidence="7 9" id="KW-1133">Transmembrane helix</keyword>
<comment type="subcellular location">
    <subcellularLocation>
        <location evidence="1 9">Cell membrane</location>
        <topology evidence="1 9">Multi-pass membrane protein</topology>
    </subcellularLocation>
</comment>
<evidence type="ECO:0000313" key="11">
    <source>
        <dbReference type="Proteomes" id="UP000230790"/>
    </source>
</evidence>
<keyword evidence="5 9" id="KW-0169">Cobalamin biosynthesis</keyword>
<gene>
    <name evidence="9 10" type="primary">cobD</name>
    <name evidence="10" type="ORF">CUN48_12555</name>
</gene>
<dbReference type="UniPathway" id="UPA00148"/>
<dbReference type="Proteomes" id="UP000230790">
    <property type="component" value="Unassembled WGS sequence"/>
</dbReference>
<evidence type="ECO:0000256" key="7">
    <source>
        <dbReference type="ARBA" id="ARBA00022989"/>
    </source>
</evidence>
<evidence type="ECO:0000256" key="9">
    <source>
        <dbReference type="HAMAP-Rule" id="MF_00024"/>
    </source>
</evidence>
<comment type="caution">
    <text evidence="10">The sequence shown here is derived from an EMBL/GenBank/DDBJ whole genome shotgun (WGS) entry which is preliminary data.</text>
</comment>
<dbReference type="AlphaFoldDB" id="A0A2M8QA61"/>
<evidence type="ECO:0000256" key="5">
    <source>
        <dbReference type="ARBA" id="ARBA00022573"/>
    </source>
</evidence>
<dbReference type="Pfam" id="PF03186">
    <property type="entry name" value="CobD_Cbib"/>
    <property type="match status" value="1"/>
</dbReference>
<keyword evidence="4 9" id="KW-1003">Cell membrane</keyword>
<name>A0A2M8QA61_9CHLR</name>
<dbReference type="NCBIfam" id="TIGR00380">
    <property type="entry name" value="cobal_cbiB"/>
    <property type="match status" value="1"/>
</dbReference>
<protein>
    <recommendedName>
        <fullName evidence="9">Cobalamin biosynthesis protein CobD</fullName>
    </recommendedName>
</protein>
<comment type="function">
    <text evidence="9">Converts cobyric acid to cobinamide by the addition of aminopropanol on the F carboxylic group.</text>
</comment>
<reference evidence="10 11" key="1">
    <citation type="submission" date="2017-11" db="EMBL/GenBank/DDBJ databases">
        <title>Evolution of Phototrophy in the Chloroflexi Phylum Driven by Horizontal Gene Transfer.</title>
        <authorList>
            <person name="Ward L.M."/>
            <person name="Hemp J."/>
            <person name="Shih P.M."/>
            <person name="Mcglynn S.E."/>
            <person name="Fischer W."/>
        </authorList>
    </citation>
    <scope>NUCLEOTIDE SEQUENCE [LARGE SCALE GENOMIC DNA]</scope>
    <source>
        <strain evidence="10">JP3_7</strain>
    </source>
</reference>
<dbReference type="GO" id="GO:0009236">
    <property type="term" value="P:cobalamin biosynthetic process"/>
    <property type="evidence" value="ECO:0007669"/>
    <property type="project" value="UniProtKB-UniRule"/>
</dbReference>
<dbReference type="GO" id="GO:0005886">
    <property type="term" value="C:plasma membrane"/>
    <property type="evidence" value="ECO:0007669"/>
    <property type="project" value="UniProtKB-SubCell"/>
</dbReference>
<dbReference type="HAMAP" id="MF_00024">
    <property type="entry name" value="CobD_CbiB"/>
    <property type="match status" value="1"/>
</dbReference>
<evidence type="ECO:0000256" key="6">
    <source>
        <dbReference type="ARBA" id="ARBA00022692"/>
    </source>
</evidence>
<comment type="caution">
    <text evidence="9">Lacks conserved residue(s) required for the propagation of feature annotation.</text>
</comment>
<keyword evidence="6 9" id="KW-0812">Transmembrane</keyword>
<dbReference type="GO" id="GO:0015420">
    <property type="term" value="F:ABC-type vitamin B12 transporter activity"/>
    <property type="evidence" value="ECO:0007669"/>
    <property type="project" value="UniProtKB-UniRule"/>
</dbReference>
<dbReference type="PANTHER" id="PTHR34308:SF1">
    <property type="entry name" value="COBALAMIN BIOSYNTHESIS PROTEIN CBIB"/>
    <property type="match status" value="1"/>
</dbReference>
<accession>A0A2M8QA61</accession>
<dbReference type="InterPro" id="IPR004485">
    <property type="entry name" value="Cobalamin_biosynth_CobD/CbiB"/>
</dbReference>
<evidence type="ECO:0000256" key="1">
    <source>
        <dbReference type="ARBA" id="ARBA00004651"/>
    </source>
</evidence>
<sequence>MVIPTAFALDVLLGEPPARLHPVVWMGGYLRHMQRRLPARFLAGALAWWGGALLFAGGAWLVQSALLAALPPAASAVALAVMLKPLFAWRGLRAAALEILRADAPAERRRLLSWHLVSRDTRDLSAGEVNGATIESLAENLSDSLVAPLFWFVVGGLPLAALYRFANTADAMWGYRTPELEWFGKWAARADDALNFIPARLTALLLLTTAWLLRLDARSAWRVWRRDGRRTPSPNAGQPMSVAAGALRVNLTKRNLYSLGAEFPLPADEDVHRALRWCSVAAWTWVVIAGAVELAMQMGGLQ</sequence>
<dbReference type="GO" id="GO:0048472">
    <property type="term" value="F:threonine-phosphate decarboxylase activity"/>
    <property type="evidence" value="ECO:0007669"/>
    <property type="project" value="InterPro"/>
</dbReference>
<evidence type="ECO:0000256" key="3">
    <source>
        <dbReference type="ARBA" id="ARBA00006263"/>
    </source>
</evidence>
<feature type="transmembrane region" description="Helical" evidence="9">
    <location>
        <begin position="193"/>
        <end position="213"/>
    </location>
</feature>
<keyword evidence="8 9" id="KW-0472">Membrane</keyword>
<comment type="similarity">
    <text evidence="3 9">Belongs to the CobD/CbiB family.</text>
</comment>
<feature type="transmembrane region" description="Helical" evidence="9">
    <location>
        <begin position="145"/>
        <end position="166"/>
    </location>
</feature>
<dbReference type="EMBL" id="PGTN01000110">
    <property type="protein sequence ID" value="PJF46681.1"/>
    <property type="molecule type" value="Genomic_DNA"/>
</dbReference>
<evidence type="ECO:0000256" key="2">
    <source>
        <dbReference type="ARBA" id="ARBA00004953"/>
    </source>
</evidence>